<keyword evidence="2" id="KW-1185">Reference proteome</keyword>
<name>A0A4C1ZS93_EUMVA</name>
<gene>
    <name evidence="1" type="ORF">EVAR_66626_1</name>
</gene>
<reference evidence="1 2" key="1">
    <citation type="journal article" date="2019" name="Commun. Biol.">
        <title>The bagworm genome reveals a unique fibroin gene that provides high tensile strength.</title>
        <authorList>
            <person name="Kono N."/>
            <person name="Nakamura H."/>
            <person name="Ohtoshi R."/>
            <person name="Tomita M."/>
            <person name="Numata K."/>
            <person name="Arakawa K."/>
        </authorList>
    </citation>
    <scope>NUCLEOTIDE SEQUENCE [LARGE SCALE GENOMIC DNA]</scope>
</reference>
<dbReference type="Proteomes" id="UP000299102">
    <property type="component" value="Unassembled WGS sequence"/>
</dbReference>
<dbReference type="AlphaFoldDB" id="A0A4C1ZS93"/>
<proteinExistence type="predicted"/>
<accession>A0A4C1ZS93</accession>
<evidence type="ECO:0000313" key="1">
    <source>
        <dbReference type="EMBL" id="GBP90588.1"/>
    </source>
</evidence>
<dbReference type="EMBL" id="BGZK01002094">
    <property type="protein sequence ID" value="GBP90588.1"/>
    <property type="molecule type" value="Genomic_DNA"/>
</dbReference>
<evidence type="ECO:0000313" key="2">
    <source>
        <dbReference type="Proteomes" id="UP000299102"/>
    </source>
</evidence>
<sequence length="154" mass="17277">MCLVYHPELFNLNRLCRKIKKKGTLDASVTHTQPLRTRHGSLLKRHVIILKRGIIPEIVIHKVCANPIGYCSEGSAVSTLLRNSCKKITPEVAPHASGPGKSVNYSNGFTRKKREPCDDLNIYLINSSRMSLPIKPFDDATTRLFNVDLEPNDL</sequence>
<protein>
    <submittedName>
        <fullName evidence="1">Uncharacterized protein</fullName>
    </submittedName>
</protein>
<comment type="caution">
    <text evidence="1">The sequence shown here is derived from an EMBL/GenBank/DDBJ whole genome shotgun (WGS) entry which is preliminary data.</text>
</comment>
<organism evidence="1 2">
    <name type="scientific">Eumeta variegata</name>
    <name type="common">Bagworm moth</name>
    <name type="synonym">Eumeta japonica</name>
    <dbReference type="NCBI Taxonomy" id="151549"/>
    <lineage>
        <taxon>Eukaryota</taxon>
        <taxon>Metazoa</taxon>
        <taxon>Ecdysozoa</taxon>
        <taxon>Arthropoda</taxon>
        <taxon>Hexapoda</taxon>
        <taxon>Insecta</taxon>
        <taxon>Pterygota</taxon>
        <taxon>Neoptera</taxon>
        <taxon>Endopterygota</taxon>
        <taxon>Lepidoptera</taxon>
        <taxon>Glossata</taxon>
        <taxon>Ditrysia</taxon>
        <taxon>Tineoidea</taxon>
        <taxon>Psychidae</taxon>
        <taxon>Oiketicinae</taxon>
        <taxon>Eumeta</taxon>
    </lineage>
</organism>